<dbReference type="InterPro" id="IPR036691">
    <property type="entry name" value="Endo/exonu/phosph_ase_sf"/>
</dbReference>
<feature type="compositionally biased region" description="Polar residues" evidence="1">
    <location>
        <begin position="225"/>
        <end position="245"/>
    </location>
</feature>
<comment type="caution">
    <text evidence="2">The sequence shown here is derived from an EMBL/GenBank/DDBJ whole genome shotgun (WGS) entry which is preliminary data.</text>
</comment>
<accession>A0A2U1KB12</accession>
<feature type="compositionally biased region" description="Acidic residues" evidence="1">
    <location>
        <begin position="175"/>
        <end position="187"/>
    </location>
</feature>
<feature type="compositionally biased region" description="Polar residues" evidence="1">
    <location>
        <begin position="293"/>
        <end position="306"/>
    </location>
</feature>
<feature type="region of interest" description="Disordered" evidence="1">
    <location>
        <begin position="225"/>
        <end position="252"/>
    </location>
</feature>
<dbReference type="GO" id="GO:0004519">
    <property type="term" value="F:endonuclease activity"/>
    <property type="evidence" value="ECO:0007669"/>
    <property type="project" value="UniProtKB-KW"/>
</dbReference>
<gene>
    <name evidence="2" type="ORF">CTI12_AA623910</name>
</gene>
<keyword evidence="2" id="KW-0269">Exonuclease</keyword>
<protein>
    <submittedName>
        <fullName evidence="2">Endonuclease/exonuclease/phosphatase</fullName>
    </submittedName>
</protein>
<name>A0A2U1KB12_ARTAN</name>
<keyword evidence="2" id="KW-0540">Nuclease</keyword>
<dbReference type="OrthoDB" id="692400at2759"/>
<organism evidence="2 3">
    <name type="scientific">Artemisia annua</name>
    <name type="common">Sweet wormwood</name>
    <dbReference type="NCBI Taxonomy" id="35608"/>
    <lineage>
        <taxon>Eukaryota</taxon>
        <taxon>Viridiplantae</taxon>
        <taxon>Streptophyta</taxon>
        <taxon>Embryophyta</taxon>
        <taxon>Tracheophyta</taxon>
        <taxon>Spermatophyta</taxon>
        <taxon>Magnoliopsida</taxon>
        <taxon>eudicotyledons</taxon>
        <taxon>Gunneridae</taxon>
        <taxon>Pentapetalae</taxon>
        <taxon>asterids</taxon>
        <taxon>campanulids</taxon>
        <taxon>Asterales</taxon>
        <taxon>Asteraceae</taxon>
        <taxon>Asteroideae</taxon>
        <taxon>Anthemideae</taxon>
        <taxon>Artemisiinae</taxon>
        <taxon>Artemisia</taxon>
    </lineage>
</organism>
<dbReference type="GO" id="GO:0004527">
    <property type="term" value="F:exonuclease activity"/>
    <property type="evidence" value="ECO:0007669"/>
    <property type="project" value="UniProtKB-KW"/>
</dbReference>
<keyword evidence="3" id="KW-1185">Reference proteome</keyword>
<evidence type="ECO:0000313" key="2">
    <source>
        <dbReference type="EMBL" id="PWA33935.1"/>
    </source>
</evidence>
<dbReference type="Gene3D" id="3.60.10.10">
    <property type="entry name" value="Endonuclease/exonuclease/phosphatase"/>
    <property type="match status" value="1"/>
</dbReference>
<feature type="compositionally biased region" description="Basic and acidic residues" evidence="1">
    <location>
        <begin position="188"/>
        <end position="207"/>
    </location>
</feature>
<dbReference type="EMBL" id="PKPP01024592">
    <property type="protein sequence ID" value="PWA33935.1"/>
    <property type="molecule type" value="Genomic_DNA"/>
</dbReference>
<feature type="region of interest" description="Disordered" evidence="1">
    <location>
        <begin position="150"/>
        <end position="213"/>
    </location>
</feature>
<feature type="compositionally biased region" description="Basic and acidic residues" evidence="1">
    <location>
        <begin position="281"/>
        <end position="292"/>
    </location>
</feature>
<dbReference type="AlphaFoldDB" id="A0A2U1KB12"/>
<evidence type="ECO:0000256" key="1">
    <source>
        <dbReference type="SAM" id="MobiDB-lite"/>
    </source>
</evidence>
<proteinExistence type="predicted"/>
<dbReference type="SUPFAM" id="SSF56219">
    <property type="entry name" value="DNase I-like"/>
    <property type="match status" value="1"/>
</dbReference>
<keyword evidence="2" id="KW-0378">Hydrolase</keyword>
<sequence length="741" mass="83709">MVIHSSPELTDALSHSIIGELHTIDSVPNLSTVCEDIGFPNPKIKYLGGLHMLLELENQNHFQTALSNTSLLNCFKTLISWNDIFHLQDRLTWISIEGLPPQAWHEAAFTKIARTWGIIKHNMPVTVDGLHVCVRIREIEDGCYEMFTTETSKKSESIDDESSDNVGDNGHNGGDGEDVGEHEEDDINDAREGDDVQKKKMYSDRGCESPMSSEFDNIQQPVVAPANNSNSQVNLESQTQNSVSPKKSHFEKASSPRFVHNCYNGDISPSNLKIADNFDTDAHSDAESHDNGESSSLKTQANTSIPRCSESTKKNKIKAMELKPNRTFKSIRLKDLMFKKRVRTSKKNKVELSYVSRLKIGLSDSESNIQRINKRIKGDLNSVSTHDNQNNSICEEVQYTINVGNATGFQMEGFENEVRTLLTGNGDINESKWVQVTRRKANSIWSNRDLDFDFVFFSGNSGGLVSIRDLALFNVTESFKGVGYLITMGSWINVDDVCMFINVYAPQQPDEKRKLWAEIKRFCSTFNGLIFVFGDFNAVRRESERVGSQFIPSVACNFNSFIVDAGLIEVKQGGRRFTRVSRDCTKLSKLDRVLVSNNFSDSLRPDVQLKNKFKNTKVAIKNWYREVKHSKENQKRDILNRLKEFDKNVESGSVEVGELHQHSEDLIQIYKPEQMNLRSLRQRAKCKWASLGDENSRLYHCCINSRRRKQSIHGISVAGTWPGLHLGALDSGGSQNINDKN</sequence>
<feature type="region of interest" description="Disordered" evidence="1">
    <location>
        <begin position="281"/>
        <end position="314"/>
    </location>
</feature>
<dbReference type="Proteomes" id="UP000245207">
    <property type="component" value="Unassembled WGS sequence"/>
</dbReference>
<keyword evidence="2" id="KW-0255">Endonuclease</keyword>
<reference evidence="2 3" key="1">
    <citation type="journal article" date="2018" name="Mol. Plant">
        <title>The genome of Artemisia annua provides insight into the evolution of Asteraceae family and artemisinin biosynthesis.</title>
        <authorList>
            <person name="Shen Q."/>
            <person name="Zhang L."/>
            <person name="Liao Z."/>
            <person name="Wang S."/>
            <person name="Yan T."/>
            <person name="Shi P."/>
            <person name="Liu M."/>
            <person name="Fu X."/>
            <person name="Pan Q."/>
            <person name="Wang Y."/>
            <person name="Lv Z."/>
            <person name="Lu X."/>
            <person name="Zhang F."/>
            <person name="Jiang W."/>
            <person name="Ma Y."/>
            <person name="Chen M."/>
            <person name="Hao X."/>
            <person name="Li L."/>
            <person name="Tang Y."/>
            <person name="Lv G."/>
            <person name="Zhou Y."/>
            <person name="Sun X."/>
            <person name="Brodelius P.E."/>
            <person name="Rose J.K.C."/>
            <person name="Tang K."/>
        </authorList>
    </citation>
    <scope>NUCLEOTIDE SEQUENCE [LARGE SCALE GENOMIC DNA]</scope>
    <source>
        <strain evidence="3">cv. Huhao1</strain>
        <tissue evidence="2">Leaf</tissue>
    </source>
</reference>
<evidence type="ECO:0000313" key="3">
    <source>
        <dbReference type="Proteomes" id="UP000245207"/>
    </source>
</evidence>